<comment type="caution">
    <text evidence="1">The sequence shown here is derived from an EMBL/GenBank/DDBJ whole genome shotgun (WGS) entry which is preliminary data.</text>
</comment>
<dbReference type="NCBIfam" id="TIGR01655">
    <property type="entry name" value="yxeA_fam"/>
    <property type="match status" value="1"/>
</dbReference>
<dbReference type="InterPro" id="IPR036166">
    <property type="entry name" value="YxeA-like_sf"/>
</dbReference>
<dbReference type="InterPro" id="IPR006542">
    <property type="entry name" value="DUF1093"/>
</dbReference>
<protein>
    <submittedName>
        <fullName evidence="1">Uncharacterized protein</fullName>
    </submittedName>
</protein>
<dbReference type="AlphaFoldDB" id="C2Y274"/>
<accession>C2Q3V0</accession>
<dbReference type="SUPFAM" id="SSF159121">
    <property type="entry name" value="BC4932-like"/>
    <property type="match status" value="1"/>
</dbReference>
<dbReference type="EMBL" id="ACMP01000140">
    <property type="protein sequence ID" value="EEL68026.1"/>
    <property type="molecule type" value="Genomic_DNA"/>
</dbReference>
<proteinExistence type="predicted"/>
<name>C2Y274_BACMY</name>
<reference evidence="1" key="1">
    <citation type="journal article" date="2012" name="Genome Res.">
        <title>Genomic characterization of the Bacillus cereus sensu lato species: Backdrop to the evolution of Bacillus anthracis.</title>
        <authorList>
            <person name="Zwick M.E."/>
            <person name="Joseph S.J."/>
            <person name="Didelot X."/>
            <person name="Chen P.E."/>
            <person name="Bishop-Lilly K.A."/>
            <person name="Stewart A.C."/>
            <person name="Willner K."/>
            <person name="Nolan N."/>
            <person name="Lentz S."/>
            <person name="Thomason M.K."/>
            <person name="Sozhamannan S."/>
            <person name="Mateczun A.J."/>
            <person name="Du L."/>
            <person name="Read T.D."/>
        </authorList>
    </citation>
    <scope>NUCLEOTIDE SEQUENCE [LARGE SCALE GENOMIC DNA]</scope>
    <source>
        <strain evidence="1">AH603</strain>
    </source>
</reference>
<dbReference type="Pfam" id="PF06486">
    <property type="entry name" value="DUF1093"/>
    <property type="match status" value="1"/>
</dbReference>
<sequence>MQTGGAFMKLVIKVLAVFAIILGGTAYYLNTKTEGVHAFVDNFFSNKEIQDYYAVIDKSEKKDDEYLYTFKGYTEDGKLQVIKRMVNRELHTGAFIKIYAKGMQGKGWAEISKESIPQKALQKIEKP</sequence>
<accession>C2Y274</accession>
<dbReference type="Gene3D" id="2.40.50.480">
    <property type="match status" value="1"/>
</dbReference>
<dbReference type="Proteomes" id="UP000001753">
    <property type="component" value="Chromosome"/>
</dbReference>
<evidence type="ECO:0000313" key="1">
    <source>
        <dbReference type="EMBL" id="EEL68026.1"/>
    </source>
</evidence>
<dbReference type="PANTHER" id="PTHR36433:SF2">
    <property type="entry name" value="YXEA FAMILY PROTEIN"/>
    <property type="match status" value="1"/>
</dbReference>
<dbReference type="HOGENOM" id="CLU_2044906_0_0_9"/>
<dbReference type="PANTHER" id="PTHR36433">
    <property type="entry name" value="HYPOTHETICAL CYTOSOLIC PROTEIN"/>
    <property type="match status" value="1"/>
</dbReference>
<organism evidence="1">
    <name type="scientific">Bacillus mycoides</name>
    <dbReference type="NCBI Taxonomy" id="1405"/>
    <lineage>
        <taxon>Bacteria</taxon>
        <taxon>Bacillati</taxon>
        <taxon>Bacillota</taxon>
        <taxon>Bacilli</taxon>
        <taxon>Bacillales</taxon>
        <taxon>Bacillaceae</taxon>
        <taxon>Bacillus</taxon>
        <taxon>Bacillus cereus group</taxon>
    </lineage>
</organism>
<gene>
    <name evidence="1" type="ORF">bcere0026_50700</name>
</gene>